<reference evidence="2 3" key="1">
    <citation type="submission" date="2017-01" db="EMBL/GenBank/DDBJ databases">
        <authorList>
            <person name="Mah S.A."/>
            <person name="Swanson W.J."/>
            <person name="Moy G.W."/>
            <person name="Vacquier V.D."/>
        </authorList>
    </citation>
    <scope>NUCLEOTIDE SEQUENCE [LARGE SCALE GENOMIC DNA]</scope>
    <source>
        <strain evidence="2 3">CGMCC 1.8909</strain>
    </source>
</reference>
<proteinExistence type="predicted"/>
<dbReference type="RefSeq" id="WP_168170918.1">
    <property type="nucleotide sequence ID" value="NZ_CP019327.1"/>
</dbReference>
<evidence type="ECO:0000313" key="2">
    <source>
        <dbReference type="EMBL" id="SIR23747.1"/>
    </source>
</evidence>
<evidence type="ECO:0000256" key="1">
    <source>
        <dbReference type="SAM" id="Phobius"/>
    </source>
</evidence>
<gene>
    <name evidence="2" type="ORF">SAMN05421809_0735</name>
</gene>
<dbReference type="GeneID" id="54124948"/>
<feature type="transmembrane region" description="Helical" evidence="1">
    <location>
        <begin position="17"/>
        <end position="38"/>
    </location>
</feature>
<name>A0A1N6ZAC3_9EURY</name>
<keyword evidence="3" id="KW-1185">Reference proteome</keyword>
<keyword evidence="1" id="KW-0812">Transmembrane</keyword>
<accession>A0A1N6ZAC3</accession>
<dbReference type="AlphaFoldDB" id="A0A1N6ZAC3"/>
<dbReference type="EMBL" id="FTNP01000001">
    <property type="protein sequence ID" value="SIR23747.1"/>
    <property type="molecule type" value="Genomic_DNA"/>
</dbReference>
<sequence length="46" mass="5072">MDVNEFLEGSTLTGRQAALIFILFLLLIIAAGILLILFSDIFRAFA</sequence>
<keyword evidence="1" id="KW-1133">Transmembrane helix</keyword>
<evidence type="ECO:0008006" key="4">
    <source>
        <dbReference type="Google" id="ProtNLM"/>
    </source>
</evidence>
<protein>
    <recommendedName>
        <fullName evidence="4">Flagellin</fullName>
    </recommendedName>
</protein>
<keyword evidence="1" id="KW-0472">Membrane</keyword>
<evidence type="ECO:0000313" key="3">
    <source>
        <dbReference type="Proteomes" id="UP000185687"/>
    </source>
</evidence>
<dbReference type="Proteomes" id="UP000185687">
    <property type="component" value="Unassembled WGS sequence"/>
</dbReference>
<organism evidence="2 3">
    <name type="scientific">Natronorubrum daqingense</name>
    <dbReference type="NCBI Taxonomy" id="588898"/>
    <lineage>
        <taxon>Archaea</taxon>
        <taxon>Methanobacteriati</taxon>
        <taxon>Methanobacteriota</taxon>
        <taxon>Stenosarchaea group</taxon>
        <taxon>Halobacteria</taxon>
        <taxon>Halobacteriales</taxon>
        <taxon>Natrialbaceae</taxon>
        <taxon>Natronorubrum</taxon>
    </lineage>
</organism>